<sequence>MGIYTLNQKIYLGSLPAGLQFHITDAVIFVATGGYDISFRAPNGNMINDDGKCVSGGVPFQPIDPKNANGKTCKKTLNFSAQGGFQQPVYVGEMKFSSKKLVSFETKEAGSITLHFQILSGGKSIASGTINANPSKFGAIGRPDFLPIELRWDGGTSEQIVGSIRPNIGVDPGPVHMMFLLGEDQMSIGMNFTRHTKFLDKVAGFGVEALIELNKFLITRKVPGSGKFLGMVLKVVKTGLKIPGKIDKANKAKEKFESIAQFLQTVTKRGIEPAPAPYGGYGRYMRSYQEQYSRPQVGY</sequence>
<dbReference type="AlphaFoldDB" id="A0AAV9XTL6"/>
<reference evidence="1 2" key="1">
    <citation type="submission" date="2019-10" db="EMBL/GenBank/DDBJ databases">
        <authorList>
            <person name="Palmer J.M."/>
        </authorList>
    </citation>
    <scope>NUCLEOTIDE SEQUENCE [LARGE SCALE GENOMIC DNA]</scope>
    <source>
        <strain evidence="1 2">TWF694</strain>
    </source>
</reference>
<dbReference type="Proteomes" id="UP001365542">
    <property type="component" value="Unassembled WGS sequence"/>
</dbReference>
<organism evidence="1 2">
    <name type="scientific">Orbilia ellipsospora</name>
    <dbReference type="NCBI Taxonomy" id="2528407"/>
    <lineage>
        <taxon>Eukaryota</taxon>
        <taxon>Fungi</taxon>
        <taxon>Dikarya</taxon>
        <taxon>Ascomycota</taxon>
        <taxon>Pezizomycotina</taxon>
        <taxon>Orbiliomycetes</taxon>
        <taxon>Orbiliales</taxon>
        <taxon>Orbiliaceae</taxon>
        <taxon>Orbilia</taxon>
    </lineage>
</organism>
<accession>A0AAV9XTL6</accession>
<dbReference type="EMBL" id="JAVHJO010000001">
    <property type="protein sequence ID" value="KAK6544544.1"/>
    <property type="molecule type" value="Genomic_DNA"/>
</dbReference>
<keyword evidence="2" id="KW-1185">Reference proteome</keyword>
<gene>
    <name evidence="1" type="ORF">TWF694_001234</name>
</gene>
<name>A0AAV9XTL6_9PEZI</name>
<evidence type="ECO:0000313" key="1">
    <source>
        <dbReference type="EMBL" id="KAK6544544.1"/>
    </source>
</evidence>
<evidence type="ECO:0000313" key="2">
    <source>
        <dbReference type="Proteomes" id="UP001365542"/>
    </source>
</evidence>
<comment type="caution">
    <text evidence="1">The sequence shown here is derived from an EMBL/GenBank/DDBJ whole genome shotgun (WGS) entry which is preliminary data.</text>
</comment>
<protein>
    <submittedName>
        <fullName evidence="1">Uncharacterized protein</fullName>
    </submittedName>
</protein>
<proteinExistence type="predicted"/>